<dbReference type="Ensembl" id="ENSEBUT00000023419.1">
    <property type="protein sequence ID" value="ENSEBUP00000022843.1"/>
    <property type="gene ID" value="ENSEBUG00000014078.1"/>
</dbReference>
<keyword evidence="1" id="KW-0268">Exocytosis</keyword>
<dbReference type="OMA" id="HEHENQE"/>
<reference evidence="2" key="1">
    <citation type="submission" date="2025-08" db="UniProtKB">
        <authorList>
            <consortium name="Ensembl"/>
        </authorList>
    </citation>
    <scope>IDENTIFICATION</scope>
</reference>
<evidence type="ECO:0000256" key="1">
    <source>
        <dbReference type="ARBA" id="ARBA00022483"/>
    </source>
</evidence>
<organism evidence="2 3">
    <name type="scientific">Eptatretus burgeri</name>
    <name type="common">Inshore hagfish</name>
    <dbReference type="NCBI Taxonomy" id="7764"/>
    <lineage>
        <taxon>Eukaryota</taxon>
        <taxon>Metazoa</taxon>
        <taxon>Chordata</taxon>
        <taxon>Craniata</taxon>
        <taxon>Vertebrata</taxon>
        <taxon>Cyclostomata</taxon>
        <taxon>Myxini</taxon>
        <taxon>Myxiniformes</taxon>
        <taxon>Myxinidae</taxon>
        <taxon>Eptatretinae</taxon>
        <taxon>Eptatretus</taxon>
    </lineage>
</organism>
<dbReference type="PANTHER" id="PTHR45999">
    <property type="entry name" value="UNC-13-4A, ISOFORM B"/>
    <property type="match status" value="1"/>
</dbReference>
<dbReference type="GO" id="GO:0099503">
    <property type="term" value="C:secretory vesicle"/>
    <property type="evidence" value="ECO:0007669"/>
    <property type="project" value="TreeGrafter"/>
</dbReference>
<keyword evidence="3" id="KW-1185">Reference proteome</keyword>
<reference evidence="2" key="2">
    <citation type="submission" date="2025-09" db="UniProtKB">
        <authorList>
            <consortium name="Ensembl"/>
        </authorList>
    </citation>
    <scope>IDENTIFICATION</scope>
</reference>
<dbReference type="GO" id="GO:0006887">
    <property type="term" value="P:exocytosis"/>
    <property type="evidence" value="ECO:0007669"/>
    <property type="project" value="UniProtKB-KW"/>
</dbReference>
<name>A0A8C4QZX7_EPTBU</name>
<proteinExistence type="predicted"/>
<dbReference type="InterPro" id="IPR052095">
    <property type="entry name" value="UNC-13_domain"/>
</dbReference>
<dbReference type="PANTHER" id="PTHR45999:SF4">
    <property type="entry name" value="UNC-13-4A, ISOFORM B"/>
    <property type="match status" value="1"/>
</dbReference>
<evidence type="ECO:0000313" key="3">
    <source>
        <dbReference type="Proteomes" id="UP000694388"/>
    </source>
</evidence>
<dbReference type="GeneTree" id="ENSGT00730000110939"/>
<dbReference type="AlphaFoldDB" id="A0A8C4QZX7"/>
<dbReference type="Proteomes" id="UP000694388">
    <property type="component" value="Unplaced"/>
</dbReference>
<evidence type="ECO:0000313" key="2">
    <source>
        <dbReference type="Ensembl" id="ENSEBUP00000022843.1"/>
    </source>
</evidence>
<sequence length="284" mass="32542">MLGHLKDAGECHLRLQVSMSGRFGTCYGDPAISHRNLLSTFVKHEHENQESTEWDGLLPAAAHLILRQHACQNGLTSSQQSMIRWNVYNHEVKDQNLPYSLLMPILCELENSDPHLLQEEKFASEGFCAFREGCFQSFVHLRLRYPANAIATPKRLESFLRCLVQVMKSKSMNIFLQEDINTFVVRPIQEGNIIWFNETNTKLKEKEGQGFRSLLTLIEAVTDDLKNCLNYYRPLFKRFLDVDIFTTSFSQFETLIAVLTQSMLTDALGGSMTMQTSSNFEESE</sequence>
<accession>A0A8C4QZX7</accession>
<protein>
    <submittedName>
        <fullName evidence="2">Uncharacterized protein</fullName>
    </submittedName>
</protein>